<proteinExistence type="predicted"/>
<dbReference type="InterPro" id="IPR001138">
    <property type="entry name" value="Zn2Cys6_DnaBD"/>
</dbReference>
<keyword evidence="1" id="KW-0805">Transcription regulation</keyword>
<evidence type="ECO:0000256" key="3">
    <source>
        <dbReference type="ARBA" id="ARBA00023242"/>
    </source>
</evidence>
<dbReference type="PANTHER" id="PTHR35392">
    <property type="entry name" value="ZN(II)2CYS6 TRANSCRIPTION FACTOR (EUROFUNG)-RELATED-RELATED"/>
    <property type="match status" value="1"/>
</dbReference>
<dbReference type="OrthoDB" id="4226666at2759"/>
<dbReference type="CDD" id="cd00067">
    <property type="entry name" value="GAL4"/>
    <property type="match status" value="1"/>
</dbReference>
<feature type="region of interest" description="Disordered" evidence="4">
    <location>
        <begin position="110"/>
        <end position="136"/>
    </location>
</feature>
<evidence type="ECO:0000313" key="6">
    <source>
        <dbReference type="Proteomes" id="UP000077002"/>
    </source>
</evidence>
<evidence type="ECO:0000256" key="4">
    <source>
        <dbReference type="SAM" id="MobiDB-lite"/>
    </source>
</evidence>
<keyword evidence="2" id="KW-0804">Transcription</keyword>
<dbReference type="EMBL" id="LVKK01000018">
    <property type="protein sequence ID" value="OAG42125.1"/>
    <property type="molecule type" value="Genomic_DNA"/>
</dbReference>
<reference evidence="5 6" key="1">
    <citation type="submission" date="2016-03" db="EMBL/GenBank/DDBJ databases">
        <title>Draft genome sequence of the Fonsecaea monophora CBS 269.37.</title>
        <authorList>
            <person name="Bombassaro A."/>
            <person name="Vinicius W.A."/>
            <person name="De Hoog S."/>
            <person name="Sun J."/>
            <person name="Souza E.M."/>
            <person name="Raittz R.T."/>
            <person name="Costa F."/>
            <person name="Leao A.C."/>
            <person name="Tadra-Sfeir M.Z."/>
            <person name="Baura V."/>
            <person name="Balsanelli E."/>
            <person name="Pedrosa F.O."/>
            <person name="Moreno L.F."/>
            <person name="Steffens M.B."/>
            <person name="Xi L."/>
            <person name="Bocca A.L."/>
            <person name="Felipe M.S."/>
            <person name="Teixeira M."/>
            <person name="Telles Filho F.Q."/>
            <person name="Azevedo C.M."/>
            <person name="Gomes R."/>
            <person name="Vicente V.A."/>
        </authorList>
    </citation>
    <scope>NUCLEOTIDE SEQUENCE [LARGE SCALE GENOMIC DNA]</scope>
    <source>
        <strain evidence="5 6">CBS 269.37</strain>
    </source>
</reference>
<evidence type="ECO:0000313" key="5">
    <source>
        <dbReference type="EMBL" id="OAG42125.1"/>
    </source>
</evidence>
<gene>
    <name evidence="5" type="ORF">AYO21_03579</name>
</gene>
<accession>A0A177FD07</accession>
<dbReference type="GO" id="GO:0008270">
    <property type="term" value="F:zinc ion binding"/>
    <property type="evidence" value="ECO:0007669"/>
    <property type="project" value="InterPro"/>
</dbReference>
<feature type="region of interest" description="Disordered" evidence="4">
    <location>
        <begin position="1"/>
        <end position="95"/>
    </location>
</feature>
<dbReference type="InterPro" id="IPR052973">
    <property type="entry name" value="Fungal_sec-metab_reg_TF"/>
</dbReference>
<evidence type="ECO:0008006" key="7">
    <source>
        <dbReference type="Google" id="ProtNLM"/>
    </source>
</evidence>
<dbReference type="RefSeq" id="XP_022514077.1">
    <property type="nucleotide sequence ID" value="XM_022653553.1"/>
</dbReference>
<evidence type="ECO:0000256" key="2">
    <source>
        <dbReference type="ARBA" id="ARBA00023163"/>
    </source>
</evidence>
<keyword evidence="3" id="KW-0539">Nucleus</keyword>
<feature type="compositionally biased region" description="Polar residues" evidence="4">
    <location>
        <begin position="21"/>
        <end position="42"/>
    </location>
</feature>
<dbReference type="GO" id="GO:0000981">
    <property type="term" value="F:DNA-binding transcription factor activity, RNA polymerase II-specific"/>
    <property type="evidence" value="ECO:0007669"/>
    <property type="project" value="InterPro"/>
</dbReference>
<feature type="compositionally biased region" description="Polar residues" evidence="4">
    <location>
        <begin position="67"/>
        <end position="95"/>
    </location>
</feature>
<dbReference type="PANTHER" id="PTHR35392:SF5">
    <property type="entry name" value="ZN(2)-C6 FUNGAL-TYPE DOMAIN-CONTAINING PROTEIN"/>
    <property type="match status" value="1"/>
</dbReference>
<organism evidence="5 6">
    <name type="scientific">Fonsecaea monophora</name>
    <dbReference type="NCBI Taxonomy" id="254056"/>
    <lineage>
        <taxon>Eukaryota</taxon>
        <taxon>Fungi</taxon>
        <taxon>Dikarya</taxon>
        <taxon>Ascomycota</taxon>
        <taxon>Pezizomycotina</taxon>
        <taxon>Eurotiomycetes</taxon>
        <taxon>Chaetothyriomycetidae</taxon>
        <taxon>Chaetothyriales</taxon>
        <taxon>Herpotrichiellaceae</taxon>
        <taxon>Fonsecaea</taxon>
    </lineage>
</organism>
<dbReference type="GeneID" id="34598750"/>
<protein>
    <recommendedName>
        <fullName evidence="7">Zn(2)-C6 fungal-type domain-containing protein</fullName>
    </recommendedName>
</protein>
<name>A0A177FD07_9EURO</name>
<comment type="caution">
    <text evidence="5">The sequence shown here is derived from an EMBL/GenBank/DDBJ whole genome shotgun (WGS) entry which is preliminary data.</text>
</comment>
<dbReference type="AlphaFoldDB" id="A0A177FD07"/>
<keyword evidence="6" id="KW-1185">Reference proteome</keyword>
<evidence type="ECO:0000256" key="1">
    <source>
        <dbReference type="ARBA" id="ARBA00023015"/>
    </source>
</evidence>
<sequence length="694" mass="78972">MGRYRRQTGHLQGTFEPPRIQPSQRPGQYSTQPQYNQLSQPPFSTPAMQPHWHSGQPRPYSFVVAESHNTPSTTDALSPASTRSTHSRGSVATPTSTSYTAALGYAPTIPQDADGTCSPRASLPTSHPAEYAGNQPMNPAALAVDHRWEAARAMTDAAVVGVDPRASVDELSHYPDPAGQQRFPGQNQPWSTQLLRQENLYFNTGPRSPVIPVLHYRHSLTIRERGRGGRTRPLNPVQRQETRDVRKRGACLRCVIMKEKCDCKSPCNNCFTKDRRKCPKYCIPSRCDWDVCKVSLFPRKDHPSIPNTVTDQTAELTSRLRKEYLVPYLANTTICVSHRPFWLQLELHIGIPLDVLVMEFSPPEPDWETRYAFETSYDCNGEKTLARDQNWNPPIVMFICNGGFEKTVAQVRSKLVGIFDQVLNDPQRYVTWTEQYFEDEDEAFQCNILRLIGRYYRDDIAEHSILKDSLRLLWFEYLLLIRFVVPAGAVSALQDNLSSKGRYGAGQYAHVIPETINRFLKATLLPGAERAAERLLKSLHDMMFKMAVSQKSSQSSRDLVLCMLFILVIYVGRAQLGIFMIPQMPGMKEETGCSQEQAEAKIEEMEQRVCDFLLSFHKYALSRTSSRSLAASGEPDSPSERHARAFGLENKLRHEIEEHVSEKPERLEPGEFDMNTIRYLNVRRLCWKVIENMK</sequence>
<dbReference type="Proteomes" id="UP000077002">
    <property type="component" value="Unassembled WGS sequence"/>
</dbReference>